<dbReference type="RefSeq" id="WP_134125796.1">
    <property type="nucleotide sequence ID" value="NZ_SODU01000001.1"/>
</dbReference>
<sequence>MTTLVAPTSAWRPYADLSPLTASMTRGPEHVSREEMAALAAFLETLIEVRGIPVHVNVAFNAVYFGYDVVERGYVGGPLDLDAFPLLTHGDSCPALPVGSMVRLATGSDPLFGEVIYREGAHDLIDADGTVPGWLSGAPAGAHEPRSGDVPTDTAAHPVARRERVIVDFAAFTAGLTPTPAQLDRLRHRGRYLDNTGHVIVDAEYNTGAVADLTGAEQYQRYLRTHGLAQLCSAAAPVPLPTLLADGAGDDDLEAALAGIFATLAAALACLRSVRLWGSYAFSRAQFAYRLNDAGPLGKEDLGTLADQLARAAVPSHTSRWGPDHKVAYTAITPLLRQVAGGARHLLGVNHATTVIHAHTVVGDWARSDADPDTGLHANGVHLRVDDTWQGGGIWRAERPGVVPENVDVTDPLGLGWVEAAGLPSPLDPAPPEPDAEPEPIDDGRVLNVSDSQVMWIQTLREAHQVSSYLPIPSKLGALFDGMVEPGRVKLAVHHDGYQLDPDEASQEVNLVRDGEFWSLTEVSWPLEFFPGIILTGTWQRGGRMLRVTSTLLDAPVTVDGADIEHRYDPAVLTKETRSGTDPDSWIARIMTIVRQAGQLDVQGEAVIDEIHLLRLACNRPGDDREDAEAAIADLLRCGKLTRLTASVDASGDIVLSSLPGVRPITVLRYVPTVVVGRPRPPVPAVLRGLMATSGVEARMVRDIEVVGHLRHLPAGRQARAEKRAEYREFRARYRLAGPSELPDGYTFVSPFQRGI</sequence>
<proteinExistence type="predicted"/>
<keyword evidence="3" id="KW-1185">Reference proteome</keyword>
<accession>A0ABY2FID8</accession>
<name>A0ABY2FID8_9ACTN</name>
<dbReference type="EMBL" id="SODU01000001">
    <property type="protein sequence ID" value="TDW92884.1"/>
    <property type="molecule type" value="Genomic_DNA"/>
</dbReference>
<comment type="caution">
    <text evidence="2">The sequence shown here is derived from an EMBL/GenBank/DDBJ whole genome shotgun (WGS) entry which is preliminary data.</text>
</comment>
<organism evidence="2 3">
    <name type="scientific">Kribbella pratensis</name>
    <dbReference type="NCBI Taxonomy" id="2512112"/>
    <lineage>
        <taxon>Bacteria</taxon>
        <taxon>Bacillati</taxon>
        <taxon>Actinomycetota</taxon>
        <taxon>Actinomycetes</taxon>
        <taxon>Propionibacteriales</taxon>
        <taxon>Kribbellaceae</taxon>
        <taxon>Kribbella</taxon>
    </lineage>
</organism>
<protein>
    <submittedName>
        <fullName evidence="2">Uncharacterized protein</fullName>
    </submittedName>
</protein>
<evidence type="ECO:0000313" key="2">
    <source>
        <dbReference type="EMBL" id="TDW92884.1"/>
    </source>
</evidence>
<feature type="region of interest" description="Disordered" evidence="1">
    <location>
        <begin position="136"/>
        <end position="156"/>
    </location>
</feature>
<evidence type="ECO:0000256" key="1">
    <source>
        <dbReference type="SAM" id="MobiDB-lite"/>
    </source>
</evidence>
<evidence type="ECO:0000313" key="3">
    <source>
        <dbReference type="Proteomes" id="UP000295060"/>
    </source>
</evidence>
<feature type="region of interest" description="Disordered" evidence="1">
    <location>
        <begin position="423"/>
        <end position="443"/>
    </location>
</feature>
<reference evidence="2 3" key="1">
    <citation type="submission" date="2019-03" db="EMBL/GenBank/DDBJ databases">
        <title>Genomic Encyclopedia of Type Strains, Phase III (KMG-III): the genomes of soil and plant-associated and newly described type strains.</title>
        <authorList>
            <person name="Whitman W."/>
        </authorList>
    </citation>
    <scope>NUCLEOTIDE SEQUENCE [LARGE SCALE GENOMIC DNA]</scope>
    <source>
        <strain evidence="2 3">VKMAc-2574</strain>
    </source>
</reference>
<gene>
    <name evidence="2" type="ORF">EV137_0151</name>
</gene>
<dbReference type="Proteomes" id="UP000295060">
    <property type="component" value="Unassembled WGS sequence"/>
</dbReference>